<evidence type="ECO:0000256" key="1">
    <source>
        <dbReference type="SAM" id="Phobius"/>
    </source>
</evidence>
<sequence>MATVFFRPVTGVFFTVRFFVATFFLVTPFLRVVFPAPLPLGSIFIATVFFPALFFLPVVFFFTIDTFVWFVTSHESLVQLVQTRIDSGQARLGKSTDITITQPHHPSGIRAQTALRHSGTGRNP</sequence>
<organism evidence="2">
    <name type="scientific">Sedimenticola thiotaurini</name>
    <dbReference type="NCBI Taxonomy" id="1543721"/>
    <lineage>
        <taxon>Bacteria</taxon>
        <taxon>Pseudomonadati</taxon>
        <taxon>Pseudomonadota</taxon>
        <taxon>Gammaproteobacteria</taxon>
        <taxon>Chromatiales</taxon>
        <taxon>Sedimenticolaceae</taxon>
        <taxon>Sedimenticola</taxon>
    </lineage>
</organism>
<feature type="transmembrane region" description="Helical" evidence="1">
    <location>
        <begin position="12"/>
        <end position="34"/>
    </location>
</feature>
<comment type="caution">
    <text evidence="2">The sequence shown here is derived from an EMBL/GenBank/DDBJ whole genome shotgun (WGS) entry which is preliminary data.</text>
</comment>
<keyword evidence="1" id="KW-0472">Membrane</keyword>
<dbReference type="EMBL" id="DRKP01000190">
    <property type="protein sequence ID" value="HEB97758.1"/>
    <property type="molecule type" value="Genomic_DNA"/>
</dbReference>
<evidence type="ECO:0000313" key="2">
    <source>
        <dbReference type="EMBL" id="HEB97758.1"/>
    </source>
</evidence>
<protein>
    <submittedName>
        <fullName evidence="2">Uncharacterized protein</fullName>
    </submittedName>
</protein>
<feature type="transmembrane region" description="Helical" evidence="1">
    <location>
        <begin position="40"/>
        <end position="64"/>
    </location>
</feature>
<name>A0A831W6Z0_9GAMM</name>
<keyword evidence="1" id="KW-1133">Transmembrane helix</keyword>
<reference evidence="2" key="1">
    <citation type="journal article" date="2020" name="mSystems">
        <title>Genome- and Community-Level Interaction Insights into Carbon Utilization and Element Cycling Functions of Hydrothermarchaeota in Hydrothermal Sediment.</title>
        <authorList>
            <person name="Zhou Z."/>
            <person name="Liu Y."/>
            <person name="Xu W."/>
            <person name="Pan J."/>
            <person name="Luo Z.H."/>
            <person name="Li M."/>
        </authorList>
    </citation>
    <scope>NUCLEOTIDE SEQUENCE [LARGE SCALE GENOMIC DNA]</scope>
    <source>
        <strain evidence="2">HyVt-443</strain>
    </source>
</reference>
<accession>A0A831W6Z0</accession>
<gene>
    <name evidence="2" type="ORF">ENI96_15150</name>
</gene>
<dbReference type="Proteomes" id="UP000886251">
    <property type="component" value="Unassembled WGS sequence"/>
</dbReference>
<keyword evidence="1" id="KW-0812">Transmembrane</keyword>
<dbReference type="AlphaFoldDB" id="A0A831W6Z0"/>
<proteinExistence type="predicted"/>